<name>A0A8J3QP64_9ACTN</name>
<accession>A0A8J3QP64</accession>
<dbReference type="AlphaFoldDB" id="A0A8J3QP64"/>
<dbReference type="Proteomes" id="UP000642748">
    <property type="component" value="Unassembled WGS sequence"/>
</dbReference>
<organism evidence="2 3">
    <name type="scientific">Rugosimonospora africana</name>
    <dbReference type="NCBI Taxonomy" id="556532"/>
    <lineage>
        <taxon>Bacteria</taxon>
        <taxon>Bacillati</taxon>
        <taxon>Actinomycetota</taxon>
        <taxon>Actinomycetes</taxon>
        <taxon>Micromonosporales</taxon>
        <taxon>Micromonosporaceae</taxon>
        <taxon>Rugosimonospora</taxon>
    </lineage>
</organism>
<evidence type="ECO:0000256" key="1">
    <source>
        <dbReference type="SAM" id="MobiDB-lite"/>
    </source>
</evidence>
<proteinExistence type="predicted"/>
<sequence length="62" mass="7073">MRDAGSGYPREFPTPFDWSLTTVEPTRRAEIRTRRIRTHRGIKHRGTKHRGTTHRGTSGSAA</sequence>
<gene>
    <name evidence="2" type="ORF">Raf01_30220</name>
</gene>
<evidence type="ECO:0000313" key="2">
    <source>
        <dbReference type="EMBL" id="GIH14850.1"/>
    </source>
</evidence>
<feature type="region of interest" description="Disordered" evidence="1">
    <location>
        <begin position="29"/>
        <end position="62"/>
    </location>
</feature>
<reference evidence="2" key="1">
    <citation type="submission" date="2021-01" db="EMBL/GenBank/DDBJ databases">
        <title>Whole genome shotgun sequence of Rugosimonospora africana NBRC 104875.</title>
        <authorList>
            <person name="Komaki H."/>
            <person name="Tamura T."/>
        </authorList>
    </citation>
    <scope>NUCLEOTIDE SEQUENCE</scope>
    <source>
        <strain evidence="2">NBRC 104875</strain>
    </source>
</reference>
<feature type="compositionally biased region" description="Basic residues" evidence="1">
    <location>
        <begin position="34"/>
        <end position="53"/>
    </location>
</feature>
<keyword evidence="3" id="KW-1185">Reference proteome</keyword>
<comment type="caution">
    <text evidence="2">The sequence shown here is derived from an EMBL/GenBank/DDBJ whole genome shotgun (WGS) entry which is preliminary data.</text>
</comment>
<dbReference type="EMBL" id="BONZ01000029">
    <property type="protein sequence ID" value="GIH14850.1"/>
    <property type="molecule type" value="Genomic_DNA"/>
</dbReference>
<protein>
    <submittedName>
        <fullName evidence="2">Uncharacterized protein</fullName>
    </submittedName>
</protein>
<evidence type="ECO:0000313" key="3">
    <source>
        <dbReference type="Proteomes" id="UP000642748"/>
    </source>
</evidence>